<evidence type="ECO:0000313" key="2">
    <source>
        <dbReference type="Proteomes" id="UP001144978"/>
    </source>
</evidence>
<reference evidence="1" key="1">
    <citation type="submission" date="2022-08" db="EMBL/GenBank/DDBJ databases">
        <title>Genome Sequence of Pycnoporus sanguineus.</title>
        <authorList>
            <person name="Buettner E."/>
        </authorList>
    </citation>
    <scope>NUCLEOTIDE SEQUENCE</scope>
    <source>
        <strain evidence="1">CG-C14</strain>
    </source>
</reference>
<name>A0ACC1Q917_9APHY</name>
<keyword evidence="2" id="KW-1185">Reference proteome</keyword>
<gene>
    <name evidence="1" type="ORF">NUW54_g1106</name>
</gene>
<proteinExistence type="predicted"/>
<dbReference type="Proteomes" id="UP001144978">
    <property type="component" value="Unassembled WGS sequence"/>
</dbReference>
<sequence>MYTLDALSSLSDTDLALFLTVSALALVLVRPPTQAIDSPAASPLRPQPRPLLAAVRAPDRSQSAAPERPAAASARTPSARAIASGVSQAEKGGGERRGACTPG</sequence>
<protein>
    <submittedName>
        <fullName evidence="1">Uncharacterized protein</fullName>
    </submittedName>
</protein>
<accession>A0ACC1Q917</accession>
<dbReference type="EMBL" id="JANSHE010000171">
    <property type="protein sequence ID" value="KAJ3015215.1"/>
    <property type="molecule type" value="Genomic_DNA"/>
</dbReference>
<evidence type="ECO:0000313" key="1">
    <source>
        <dbReference type="EMBL" id="KAJ3015215.1"/>
    </source>
</evidence>
<comment type="caution">
    <text evidence="1">The sequence shown here is derived from an EMBL/GenBank/DDBJ whole genome shotgun (WGS) entry which is preliminary data.</text>
</comment>
<organism evidence="1 2">
    <name type="scientific">Trametes sanguinea</name>
    <dbReference type="NCBI Taxonomy" id="158606"/>
    <lineage>
        <taxon>Eukaryota</taxon>
        <taxon>Fungi</taxon>
        <taxon>Dikarya</taxon>
        <taxon>Basidiomycota</taxon>
        <taxon>Agaricomycotina</taxon>
        <taxon>Agaricomycetes</taxon>
        <taxon>Polyporales</taxon>
        <taxon>Polyporaceae</taxon>
        <taxon>Trametes</taxon>
    </lineage>
</organism>